<evidence type="ECO:0000313" key="3">
    <source>
        <dbReference type="EMBL" id="TCC17036.1"/>
    </source>
</evidence>
<dbReference type="GO" id="GO:0016491">
    <property type="term" value="F:oxidoreductase activity"/>
    <property type="evidence" value="ECO:0007669"/>
    <property type="project" value="UniProtKB-KW"/>
</dbReference>
<dbReference type="Gene3D" id="3.30.420.40">
    <property type="match status" value="2"/>
</dbReference>
<keyword evidence="2" id="KW-0560">Oxidoreductase</keyword>
<comment type="caution">
    <text evidence="4">The sequence shown here is derived from an EMBL/GenBank/DDBJ whole genome shotgun (WGS) entry which is preliminary data.</text>
</comment>
<dbReference type="Pfam" id="PF13412">
    <property type="entry name" value="HTH_24"/>
    <property type="match status" value="1"/>
</dbReference>
<sequence length="387" mass="39537">MTGRRDAVRELHRTHVLGVLRDHGSASRTDLMRATGLSRPTISAIVAELIGSGAIREVGKHTAGTTRGRPSQLLALTPPSGRALSVDIGHAHARAIVADAAGHIIQERVVGFDRRSPIPDTLKHARRLIAEVTAAANIGTGGTGDLADLIGVVIGLPSPIDLAAQRPAAARYRDVRLVEALGLSSYAGRVSVVNDADLGAAGEAAFGAGARFGTFVYVKISYGVGAGLILGGRLFQGQGYAGDIGHIRVVDEGEVCLCGNRGCLETVASSGALLKALQPAHDVPLGFADLVRLADSGDRGTQALLGDAGRTIGRALAPAVTTLNPEAVVVGGSLGALGGPLVHGLREALDRYCQPAAVRNLAVSVATCGEHAEVLGGAALAFDLIAH</sequence>
<gene>
    <name evidence="3" type="ORF">E0H58_38885</name>
    <name evidence="4" type="ORF">E0H92_15265</name>
</gene>
<name>A0A4R0IX55_9ACTN</name>
<dbReference type="InterPro" id="IPR016160">
    <property type="entry name" value="Ald_DH_CS_CYS"/>
</dbReference>
<dbReference type="InterPro" id="IPR036390">
    <property type="entry name" value="WH_DNA-bd_sf"/>
</dbReference>
<dbReference type="PROSITE" id="PS01125">
    <property type="entry name" value="ROK"/>
    <property type="match status" value="1"/>
</dbReference>
<comment type="similarity">
    <text evidence="1">Belongs to the ROK (NagC/XylR) family.</text>
</comment>
<dbReference type="Proteomes" id="UP000292385">
    <property type="component" value="Unassembled WGS sequence"/>
</dbReference>
<dbReference type="PANTHER" id="PTHR18964:SF173">
    <property type="entry name" value="GLUCOKINASE"/>
    <property type="match status" value="1"/>
</dbReference>
<dbReference type="Proteomes" id="UP000294225">
    <property type="component" value="Unassembled WGS sequence"/>
</dbReference>
<dbReference type="AlphaFoldDB" id="A0A4R0IX55"/>
<dbReference type="Pfam" id="PF00480">
    <property type="entry name" value="ROK"/>
    <property type="match status" value="1"/>
</dbReference>
<evidence type="ECO:0000313" key="4">
    <source>
        <dbReference type="EMBL" id="TCC37837.1"/>
    </source>
</evidence>
<dbReference type="InterPro" id="IPR000600">
    <property type="entry name" value="ROK"/>
</dbReference>
<evidence type="ECO:0000256" key="1">
    <source>
        <dbReference type="ARBA" id="ARBA00006479"/>
    </source>
</evidence>
<organism evidence="4 6">
    <name type="scientific">Kribbella speibonae</name>
    <dbReference type="NCBI Taxonomy" id="1572660"/>
    <lineage>
        <taxon>Bacteria</taxon>
        <taxon>Bacillati</taxon>
        <taxon>Actinomycetota</taxon>
        <taxon>Actinomycetes</taxon>
        <taxon>Propionibacteriales</taxon>
        <taxon>Kribbellaceae</taxon>
        <taxon>Kribbella</taxon>
    </lineage>
</organism>
<dbReference type="PROSITE" id="PS00070">
    <property type="entry name" value="ALDEHYDE_DEHYDR_CYS"/>
    <property type="match status" value="1"/>
</dbReference>
<dbReference type="PANTHER" id="PTHR18964">
    <property type="entry name" value="ROK (REPRESSOR, ORF, KINASE) FAMILY"/>
    <property type="match status" value="1"/>
</dbReference>
<accession>A0A4R0IX55</accession>
<dbReference type="InterPro" id="IPR049874">
    <property type="entry name" value="ROK_cs"/>
</dbReference>
<dbReference type="Gene3D" id="1.10.10.10">
    <property type="entry name" value="Winged helix-like DNA-binding domain superfamily/Winged helix DNA-binding domain"/>
    <property type="match status" value="1"/>
</dbReference>
<dbReference type="InterPro" id="IPR043129">
    <property type="entry name" value="ATPase_NBD"/>
</dbReference>
<dbReference type="EMBL" id="SJKC01000002">
    <property type="protein sequence ID" value="TCC37837.1"/>
    <property type="molecule type" value="Genomic_DNA"/>
</dbReference>
<dbReference type="SUPFAM" id="SSF53067">
    <property type="entry name" value="Actin-like ATPase domain"/>
    <property type="match status" value="1"/>
</dbReference>
<dbReference type="RefSeq" id="WP_131468050.1">
    <property type="nucleotide sequence ID" value="NZ_SJJY01000012.1"/>
</dbReference>
<dbReference type="EMBL" id="SJJY01000012">
    <property type="protein sequence ID" value="TCC17036.1"/>
    <property type="molecule type" value="Genomic_DNA"/>
</dbReference>
<protein>
    <submittedName>
        <fullName evidence="4">ROK family transcriptional regulator</fullName>
    </submittedName>
</protein>
<proteinExistence type="inferred from homology"/>
<evidence type="ECO:0000256" key="2">
    <source>
        <dbReference type="ARBA" id="ARBA00023002"/>
    </source>
</evidence>
<evidence type="ECO:0000313" key="5">
    <source>
        <dbReference type="Proteomes" id="UP000292385"/>
    </source>
</evidence>
<evidence type="ECO:0000313" key="6">
    <source>
        <dbReference type="Proteomes" id="UP000294225"/>
    </source>
</evidence>
<dbReference type="SUPFAM" id="SSF46785">
    <property type="entry name" value="Winged helix' DNA-binding domain"/>
    <property type="match status" value="1"/>
</dbReference>
<keyword evidence="5" id="KW-1185">Reference proteome</keyword>
<reference evidence="5 6" key="1">
    <citation type="submission" date="2019-02" db="EMBL/GenBank/DDBJ databases">
        <title>Kribbella capetownensis sp. nov. and Kribbella speibonae sp. nov., isolated from soil.</title>
        <authorList>
            <person name="Curtis S.M."/>
            <person name="Norton I."/>
            <person name="Everest G.J."/>
            <person name="Meyers P.R."/>
        </authorList>
    </citation>
    <scope>NUCLEOTIDE SEQUENCE [LARGE SCALE GENOMIC DNA]</scope>
    <source>
        <strain evidence="3 5">SK5</strain>
        <strain evidence="4 6">YM55</strain>
    </source>
</reference>
<dbReference type="InterPro" id="IPR036388">
    <property type="entry name" value="WH-like_DNA-bd_sf"/>
</dbReference>